<comment type="caution">
    <text evidence="5">The sequence shown here is derived from an EMBL/GenBank/DDBJ whole genome shotgun (WGS) entry which is preliminary data.</text>
</comment>
<dbReference type="GO" id="GO:0006231">
    <property type="term" value="P:dTMP biosynthetic process"/>
    <property type="evidence" value="ECO:0007669"/>
    <property type="project" value="TreeGrafter"/>
</dbReference>
<dbReference type="Pfam" id="PF14251">
    <property type="entry name" value="PterinBD-DUF4346"/>
    <property type="match status" value="1"/>
</dbReference>
<dbReference type="PANTHER" id="PTHR11548">
    <property type="entry name" value="THYMIDYLATE SYNTHASE 1"/>
    <property type="match status" value="1"/>
</dbReference>
<dbReference type="InterPro" id="IPR023451">
    <property type="entry name" value="Thymidate_synth/dCMP_Mease_dom"/>
</dbReference>
<feature type="domain" description="DUF4346" evidence="4">
    <location>
        <begin position="434"/>
        <end position="511"/>
    </location>
</feature>
<organism evidence="5 6">
    <name type="scientific">Microcystis aeruginosa NIES-2521</name>
    <dbReference type="NCBI Taxonomy" id="2303983"/>
    <lineage>
        <taxon>Bacteria</taxon>
        <taxon>Bacillati</taxon>
        <taxon>Cyanobacteriota</taxon>
        <taxon>Cyanophyceae</taxon>
        <taxon>Oscillatoriophycideae</taxon>
        <taxon>Chroococcales</taxon>
        <taxon>Microcystaceae</taxon>
        <taxon>Microcystis</taxon>
    </lineage>
</organism>
<gene>
    <name evidence="5" type="primary">thyA</name>
    <name evidence="5" type="ORF">MiTs_01680</name>
</gene>
<dbReference type="PANTHER" id="PTHR11548:SF1">
    <property type="entry name" value="THYMIDYLATE SYNTHASE 1"/>
    <property type="match status" value="1"/>
</dbReference>
<dbReference type="InterPro" id="IPR045097">
    <property type="entry name" value="Thymidate_synth/dCMP_Mease"/>
</dbReference>
<evidence type="ECO:0000259" key="4">
    <source>
        <dbReference type="Pfam" id="PF14251"/>
    </source>
</evidence>
<dbReference type="EC" id="2.1.1.45" evidence="5"/>
<keyword evidence="1 5" id="KW-0489">Methyltransferase</keyword>
<dbReference type="CDD" id="cd00351">
    <property type="entry name" value="TS_Pyrimidine_HMase"/>
    <property type="match status" value="1"/>
</dbReference>
<dbReference type="EMBL" id="BHVQ01000016">
    <property type="protein sequence ID" value="GCA79686.1"/>
    <property type="molecule type" value="Genomic_DNA"/>
</dbReference>
<feature type="domain" description="Thymidylate synthase/dCMP hydroxymethylase" evidence="3">
    <location>
        <begin position="290"/>
        <end position="422"/>
    </location>
</feature>
<reference evidence="5 6" key="1">
    <citation type="submission" date="2018-09" db="EMBL/GenBank/DDBJ databases">
        <title>Evolutionary history of phycoerythrin pigmentation in the water bloom-forming cyanobacterium Microcystis aeruginosa.</title>
        <authorList>
            <person name="Tanabe Y."/>
            <person name="Tanabe Y."/>
            <person name="Yamaguchi H."/>
        </authorList>
    </citation>
    <scope>NUCLEOTIDE SEQUENCE [LARGE SCALE GENOMIC DNA]</scope>
    <source>
        <strain evidence="5 6">NIES-2521</strain>
    </source>
</reference>
<dbReference type="RefSeq" id="WP_253852326.1">
    <property type="nucleotide sequence ID" value="NZ_BHVQ01000016.1"/>
</dbReference>
<dbReference type="GO" id="GO:0032259">
    <property type="term" value="P:methylation"/>
    <property type="evidence" value="ECO:0007669"/>
    <property type="project" value="UniProtKB-KW"/>
</dbReference>
<name>A0A5A5S547_MICAE</name>
<dbReference type="SUPFAM" id="SSF55831">
    <property type="entry name" value="Thymidylate synthase/dCMP hydroxymethylase"/>
    <property type="match status" value="1"/>
</dbReference>
<dbReference type="InterPro" id="IPR036926">
    <property type="entry name" value="Thymidate_synth/dCMP_Mease_sf"/>
</dbReference>
<dbReference type="Proteomes" id="UP000324689">
    <property type="component" value="Unassembled WGS sequence"/>
</dbReference>
<evidence type="ECO:0000256" key="1">
    <source>
        <dbReference type="ARBA" id="ARBA00022603"/>
    </source>
</evidence>
<evidence type="ECO:0000313" key="5">
    <source>
        <dbReference type="EMBL" id="GCA79686.1"/>
    </source>
</evidence>
<evidence type="ECO:0000313" key="6">
    <source>
        <dbReference type="Proteomes" id="UP000324689"/>
    </source>
</evidence>
<evidence type="ECO:0000256" key="2">
    <source>
        <dbReference type="ARBA" id="ARBA00022679"/>
    </source>
</evidence>
<evidence type="ECO:0000259" key="3">
    <source>
        <dbReference type="Pfam" id="PF00303"/>
    </source>
</evidence>
<accession>A0A5A5S547</accession>
<dbReference type="InterPro" id="IPR025595">
    <property type="entry name" value="PterinBD-DUF4346"/>
</dbReference>
<dbReference type="AlphaFoldDB" id="A0A5A5S547"/>
<proteinExistence type="predicted"/>
<dbReference type="GO" id="GO:0004799">
    <property type="term" value="F:thymidylate synthase activity"/>
    <property type="evidence" value="ECO:0007669"/>
    <property type="project" value="UniProtKB-EC"/>
</dbReference>
<dbReference type="GO" id="GO:0005829">
    <property type="term" value="C:cytosol"/>
    <property type="evidence" value="ECO:0007669"/>
    <property type="project" value="TreeGrafter"/>
</dbReference>
<dbReference type="Pfam" id="PF00303">
    <property type="entry name" value="Thymidylat_synt"/>
    <property type="match status" value="1"/>
</dbReference>
<sequence length="512" mass="58044">MLSIETTPSSTTLRQAQCQSSLTKFIYQPHYKPNQLICGHGQTAIITGWTVKQSLAKHLNPDQYAVIGNLYSPTRGINPLLRNLIANPHVRYLVILNATKEDKNSGSCQCLLDFFSQGFQLGKSDTGRECWLINSSITGYIDKEIDQETLEKLRQSIQYQPVKSIQEAIETVKNYAEQSPLPTWGEPLIFPLLENLPSLLPGTRYGHRIEGKTIAETWVKILQKIKTTGTIRPTGYDGKWQELIDLMAVVTDEPPDFYFPEPNYLPIDRAFLTEYIGQILDDSPIHQGVKYTYGQRLRSWFGRDQIAQVINKLISEIDAASAVMSLWDVKDHEKGGSPCLNHIWVRVVENELSLTAIFRSNDMFAAWPANAMGLRALQQHIRDEISKHSDYNLSMGPLITISQSAHIYDDTWENVERLIATQYDKIVNQRDFFDPSGNFLISVEKEQILVQQTTPGSGEVVACYQSKNPLKLIREIAATNPAIIPEHIGYLGIELQKAYNCLKNNQLYIQDQ</sequence>
<protein>
    <submittedName>
        <fullName evidence="5">Thymidylate synthase</fullName>
        <ecNumber evidence="5">2.1.1.45</ecNumber>
    </submittedName>
</protein>
<dbReference type="Gene3D" id="3.30.572.10">
    <property type="entry name" value="Thymidylate synthase/dCMP hydroxymethylase domain"/>
    <property type="match status" value="1"/>
</dbReference>
<keyword evidence="2 5" id="KW-0808">Transferase</keyword>